<dbReference type="SUPFAM" id="SSF52058">
    <property type="entry name" value="L domain-like"/>
    <property type="match status" value="1"/>
</dbReference>
<dbReference type="OrthoDB" id="5917255at2759"/>
<dbReference type="PANTHER" id="PTHR45842:SF24">
    <property type="entry name" value="LEUCINE-RICH REPEATS AND IMMUNOGLOBULIN-LIKE DOMAINS 1"/>
    <property type="match status" value="1"/>
</dbReference>
<keyword evidence="1" id="KW-0433">Leucine-rich repeat</keyword>
<sequence>LSHNKLTTIDAEALDNLPNLKELRLDHNALTSIPHLGQAASKILSLYLHHNKIGAIDGGRMAELSSVETLDLSHNDVGDLRGRSFPAGLRIKDLWVPPQASASPSAKRVPSGTLLLCSRYLNNNKIGALEPGALDHLGSTLQVLRLSRNRISQIPVRAFQLPRLTLLELNRNRIRQVEGLTFQGLSSLEVLKLQRNSISKLTDGAFWDLAKMKALHLDYNSLTEVNSGSLYGLTSLQQLFLSNNSIARINPDGWKFCQKLRELNLSHNNLTRLDEGSLSVLGELSSLRLGHNAISHITEGAFRGLRACGSSLKLKRGVFCCFVSHSVRTLFGNKIKSVAKRAFWGLESLEHLNLGANAIRSIQPDAFSKMKTLKSLLIQSDSFLCDCQLQWLPGWLASRLLQAGVSATCAHPESLKGTSIFQAPTSSFVCGELATFPFSWIGTPSALIRRRPPPDDLPKPQIIAQPETTVVVLGSDVRLTCKAASSSSSPMTFAWRKDQEPLRDAETENFAHVRGRRPGAPEAPGTGGGDVTEHTTILHLRHVTFAHEGRYQCIITNHFGSTYSSKARLIVNGGFTGWFPFGAVALLTGAFYAGRVLSCVWLPTVLPSFIKTPRDSTIRTGHTARLECAAEGHPAPQIAWQKDGGTDFPAARERRMHVMPDDDVFFIMDVKPEDMRPVQLHRQEHRRHRLRQRHPDRAGAESALSVGGGGLGAGETPHLAQDLEDHRVVAGDTVALQCKALGSPPPRITWLRDDQPLRPSDRHHFTPGNQLLVISPASLEDAGRYTCLMSNTLGTERAHSQLVVSQRRSPCASAAGPNTVTVGIIVIAVVTSIVMTSLVWVCIIYQTRKKSEECSVTNTDETVVPPDVPSYLSSQGTLSERQDVCIRVEAGGGAQPNGHLV</sequence>
<evidence type="ECO:0000313" key="9">
    <source>
        <dbReference type="EMBL" id="CAG02048.1"/>
    </source>
</evidence>
<dbReference type="InterPro" id="IPR032675">
    <property type="entry name" value="LRR_dom_sf"/>
</dbReference>
<feature type="compositionally biased region" description="Basic residues" evidence="6">
    <location>
        <begin position="683"/>
        <end position="692"/>
    </location>
</feature>
<evidence type="ECO:0000256" key="6">
    <source>
        <dbReference type="SAM" id="MobiDB-lite"/>
    </source>
</evidence>
<dbReference type="SUPFAM" id="SSF48726">
    <property type="entry name" value="Immunoglobulin"/>
    <property type="match status" value="3"/>
</dbReference>
<evidence type="ECO:0000259" key="8">
    <source>
        <dbReference type="PROSITE" id="PS50835"/>
    </source>
</evidence>
<dbReference type="SMART" id="SM00409">
    <property type="entry name" value="IG"/>
    <property type="match status" value="3"/>
</dbReference>
<reference evidence="9" key="2">
    <citation type="submission" date="2004-02" db="EMBL/GenBank/DDBJ databases">
        <authorList>
            <consortium name="Genoscope"/>
            <consortium name="Whitehead Institute Centre for Genome Research"/>
        </authorList>
    </citation>
    <scope>NUCLEOTIDE SEQUENCE</scope>
</reference>
<dbReference type="Pfam" id="PF01463">
    <property type="entry name" value="LRRCT"/>
    <property type="match status" value="1"/>
</dbReference>
<keyword evidence="7" id="KW-0812">Transmembrane</keyword>
<dbReference type="InterPro" id="IPR007110">
    <property type="entry name" value="Ig-like_dom"/>
</dbReference>
<dbReference type="KEGG" id="tng:GSTEN00021017G001"/>
<evidence type="ECO:0000256" key="4">
    <source>
        <dbReference type="ARBA" id="ARBA00023157"/>
    </source>
</evidence>
<dbReference type="Pfam" id="PF07679">
    <property type="entry name" value="I-set"/>
    <property type="match status" value="2"/>
</dbReference>
<dbReference type="SMART" id="SM00408">
    <property type="entry name" value="IGc2"/>
    <property type="match status" value="3"/>
</dbReference>
<evidence type="ECO:0000256" key="5">
    <source>
        <dbReference type="ARBA" id="ARBA00023180"/>
    </source>
</evidence>
<protein>
    <submittedName>
        <fullName evidence="9">(spotted green pufferfish) hypothetical protein</fullName>
    </submittedName>
</protein>
<dbReference type="SMART" id="SM00082">
    <property type="entry name" value="LRRCT"/>
    <property type="match status" value="1"/>
</dbReference>
<keyword evidence="4" id="KW-1015">Disulfide bond</keyword>
<keyword evidence="2" id="KW-0732">Signal</keyword>
<dbReference type="Gene3D" id="2.60.40.10">
    <property type="entry name" value="Immunoglobulins"/>
    <property type="match status" value="3"/>
</dbReference>
<keyword evidence="7" id="KW-1133">Transmembrane helix</keyword>
<dbReference type="FunFam" id="2.60.40.10:FF:000224">
    <property type="entry name" value="Leucine rich repeats and immunoglobulin like domains 3"/>
    <property type="match status" value="1"/>
</dbReference>
<dbReference type="InterPro" id="IPR036179">
    <property type="entry name" value="Ig-like_dom_sf"/>
</dbReference>
<feature type="domain" description="Ig-like" evidence="8">
    <location>
        <begin position="717"/>
        <end position="805"/>
    </location>
</feature>
<evidence type="ECO:0000256" key="2">
    <source>
        <dbReference type="ARBA" id="ARBA00022729"/>
    </source>
</evidence>
<dbReference type="InterPro" id="IPR000483">
    <property type="entry name" value="Cys-rich_flank_reg_C"/>
</dbReference>
<feature type="domain" description="Ig-like" evidence="8">
    <location>
        <begin position="607"/>
        <end position="674"/>
    </location>
</feature>
<dbReference type="Pfam" id="PF13927">
    <property type="entry name" value="Ig_3"/>
    <property type="match status" value="1"/>
</dbReference>
<dbReference type="Pfam" id="PF13855">
    <property type="entry name" value="LRR_8"/>
    <property type="match status" value="3"/>
</dbReference>
<dbReference type="InterPro" id="IPR001611">
    <property type="entry name" value="Leu-rich_rpt"/>
</dbReference>
<dbReference type="FunFam" id="3.80.10.10:FF:000023">
    <property type="entry name" value="Leucine rich repeats and immunoglobulin like domains 3"/>
    <property type="match status" value="1"/>
</dbReference>
<dbReference type="Gene3D" id="3.80.10.10">
    <property type="entry name" value="Ribonuclease Inhibitor"/>
    <property type="match status" value="2"/>
</dbReference>
<dbReference type="FunFam" id="2.60.40.10:FF:000161">
    <property type="entry name" value="Leucine rich repeats and immunoglobulin like domains 2"/>
    <property type="match status" value="1"/>
</dbReference>
<organism evidence="9">
    <name type="scientific">Tetraodon nigroviridis</name>
    <name type="common">Spotted green pufferfish</name>
    <name type="synonym">Chelonodon nigroviridis</name>
    <dbReference type="NCBI Taxonomy" id="99883"/>
    <lineage>
        <taxon>Eukaryota</taxon>
        <taxon>Metazoa</taxon>
        <taxon>Chordata</taxon>
        <taxon>Craniata</taxon>
        <taxon>Vertebrata</taxon>
        <taxon>Euteleostomi</taxon>
        <taxon>Actinopterygii</taxon>
        <taxon>Neopterygii</taxon>
        <taxon>Teleostei</taxon>
        <taxon>Neoteleostei</taxon>
        <taxon>Acanthomorphata</taxon>
        <taxon>Eupercaria</taxon>
        <taxon>Tetraodontiformes</taxon>
        <taxon>Tetradontoidea</taxon>
        <taxon>Tetraodontidae</taxon>
        <taxon>Tetraodon</taxon>
    </lineage>
</organism>
<evidence type="ECO:0000256" key="3">
    <source>
        <dbReference type="ARBA" id="ARBA00022737"/>
    </source>
</evidence>
<dbReference type="InterPro" id="IPR003599">
    <property type="entry name" value="Ig_sub"/>
</dbReference>
<keyword evidence="7" id="KW-0472">Membrane</keyword>
<dbReference type="SMART" id="SM00365">
    <property type="entry name" value="LRR_SD22"/>
    <property type="match status" value="4"/>
</dbReference>
<dbReference type="PANTHER" id="PTHR45842">
    <property type="entry name" value="SYNAPTIC ADHESION-LIKE MOLECULE SALM"/>
    <property type="match status" value="1"/>
</dbReference>
<dbReference type="PROSITE" id="PS51450">
    <property type="entry name" value="LRR"/>
    <property type="match status" value="5"/>
</dbReference>
<feature type="region of interest" description="Disordered" evidence="6">
    <location>
        <begin position="682"/>
        <end position="716"/>
    </location>
</feature>
<dbReference type="SMART" id="SM00369">
    <property type="entry name" value="LRR_TYP"/>
    <property type="match status" value="10"/>
</dbReference>
<dbReference type="InterPro" id="IPR013783">
    <property type="entry name" value="Ig-like_fold"/>
</dbReference>
<proteinExistence type="predicted"/>
<dbReference type="InterPro" id="IPR003598">
    <property type="entry name" value="Ig_sub2"/>
</dbReference>
<feature type="non-terminal residue" evidence="9">
    <location>
        <position position="1"/>
    </location>
</feature>
<gene>
    <name evidence="9" type="ORF">GSTENG00021017001</name>
</gene>
<dbReference type="InterPro" id="IPR050467">
    <property type="entry name" value="LRFN"/>
</dbReference>
<keyword evidence="3" id="KW-0677">Repeat</keyword>
<dbReference type="AlphaFoldDB" id="Q4SBD4"/>
<dbReference type="InterPro" id="IPR013098">
    <property type="entry name" value="Ig_I-set"/>
</dbReference>
<comment type="caution">
    <text evidence="9">The sequence shown here is derived from an EMBL/GenBank/DDBJ whole genome shotgun (WGS) entry which is preliminary data.</text>
</comment>
<dbReference type="InterPro" id="IPR003591">
    <property type="entry name" value="Leu-rich_rpt_typical-subtyp"/>
</dbReference>
<keyword evidence="5" id="KW-0325">Glycoprotein</keyword>
<reference evidence="9" key="1">
    <citation type="journal article" date="2004" name="Nature">
        <title>Genome duplication in the teleost fish Tetraodon nigroviridis reveals the early vertebrate proto-karyotype.</title>
        <authorList>
            <person name="Jaillon O."/>
            <person name="Aury J.-M."/>
            <person name="Brunet F."/>
            <person name="Petit J.-L."/>
            <person name="Stange-Thomann N."/>
            <person name="Mauceli E."/>
            <person name="Bouneau L."/>
            <person name="Fischer C."/>
            <person name="Ozouf-Costaz C."/>
            <person name="Bernot A."/>
            <person name="Nicaud S."/>
            <person name="Jaffe D."/>
            <person name="Fisher S."/>
            <person name="Lutfalla G."/>
            <person name="Dossat C."/>
            <person name="Segurens B."/>
            <person name="Dasilva C."/>
            <person name="Salanoubat M."/>
            <person name="Levy M."/>
            <person name="Boudet N."/>
            <person name="Castellano S."/>
            <person name="Anthouard V."/>
            <person name="Jubin C."/>
            <person name="Castelli V."/>
            <person name="Katinka M."/>
            <person name="Vacherie B."/>
            <person name="Biemont C."/>
            <person name="Skalli Z."/>
            <person name="Cattolico L."/>
            <person name="Poulain J."/>
            <person name="De Berardinis V."/>
            <person name="Cruaud C."/>
            <person name="Duprat S."/>
            <person name="Brottier P."/>
            <person name="Coutanceau J.-P."/>
            <person name="Gouzy J."/>
            <person name="Parra G."/>
            <person name="Lardier G."/>
            <person name="Chapple C."/>
            <person name="McKernan K.J."/>
            <person name="McEwan P."/>
            <person name="Bosak S."/>
            <person name="Kellis M."/>
            <person name="Volff J.-N."/>
            <person name="Guigo R."/>
            <person name="Zody M.C."/>
            <person name="Mesirov J."/>
            <person name="Lindblad-Toh K."/>
            <person name="Birren B."/>
            <person name="Nusbaum C."/>
            <person name="Kahn D."/>
            <person name="Robinson-Rechavi M."/>
            <person name="Laudet V."/>
            <person name="Schachter V."/>
            <person name="Quetier F."/>
            <person name="Saurin W."/>
            <person name="Scarpelli C."/>
            <person name="Wincker P."/>
            <person name="Lander E.S."/>
            <person name="Weissenbach J."/>
            <person name="Roest Crollius H."/>
        </authorList>
    </citation>
    <scope>NUCLEOTIDE SEQUENCE [LARGE SCALE GENOMIC DNA]</scope>
</reference>
<dbReference type="PROSITE" id="PS50835">
    <property type="entry name" value="IG_LIKE"/>
    <property type="match status" value="3"/>
</dbReference>
<evidence type="ECO:0000256" key="7">
    <source>
        <dbReference type="SAM" id="Phobius"/>
    </source>
</evidence>
<feature type="domain" description="Ig-like" evidence="8">
    <location>
        <begin position="460"/>
        <end position="571"/>
    </location>
</feature>
<dbReference type="EMBL" id="CAAE01014674">
    <property type="protein sequence ID" value="CAG02048.1"/>
    <property type="molecule type" value="Genomic_DNA"/>
</dbReference>
<feature type="transmembrane region" description="Helical" evidence="7">
    <location>
        <begin position="820"/>
        <end position="845"/>
    </location>
</feature>
<evidence type="ECO:0000256" key="1">
    <source>
        <dbReference type="ARBA" id="ARBA00022614"/>
    </source>
</evidence>
<accession>Q4SBD4</accession>
<dbReference type="SUPFAM" id="SSF52047">
    <property type="entry name" value="RNI-like"/>
    <property type="match status" value="1"/>
</dbReference>
<name>Q4SBD4_TETNG</name>
<feature type="non-terminal residue" evidence="9">
    <location>
        <position position="901"/>
    </location>
</feature>